<accession>A0ABS8NGJ5</accession>
<dbReference type="Pfam" id="PF01636">
    <property type="entry name" value="APH"/>
    <property type="match status" value="1"/>
</dbReference>
<dbReference type="InterPro" id="IPR002575">
    <property type="entry name" value="Aminoglycoside_PTrfase"/>
</dbReference>
<dbReference type="EMBL" id="JAJKFW010000022">
    <property type="protein sequence ID" value="MCC9642674.1"/>
    <property type="molecule type" value="Genomic_DNA"/>
</dbReference>
<feature type="domain" description="Aminoglycoside phosphotransferase" evidence="1">
    <location>
        <begin position="214"/>
        <end position="351"/>
    </location>
</feature>
<gene>
    <name evidence="2" type="ORF">LOC71_10335</name>
</gene>
<reference evidence="2" key="1">
    <citation type="submission" date="2021-11" db="EMBL/GenBank/DDBJ databases">
        <title>Genome sequence.</title>
        <authorList>
            <person name="Sun Q."/>
        </authorList>
    </citation>
    <scope>NUCLEOTIDE SEQUENCE</scope>
    <source>
        <strain evidence="2">JC740</strain>
    </source>
</reference>
<evidence type="ECO:0000259" key="1">
    <source>
        <dbReference type="Pfam" id="PF01636"/>
    </source>
</evidence>
<name>A0ABS8NGJ5_9BACT</name>
<comment type="caution">
    <text evidence="2">The sequence shown here is derived from an EMBL/GenBank/DDBJ whole genome shotgun (WGS) entry which is preliminary data.</text>
</comment>
<sequence>MDVARIARCWFPDAASLEIDSWNSGFSGGRVYRVRPAAQPFCFALKALPALAPPPRWHAFAHQLNDSLAKQASKAASPTWFDSSHEQPEPLLDGVSNTHGLLPSPLVTSDGRYFVNDASFRWQCSPWVAGRPCDDEEATAFPADPSPNSETLIRLGAEAIAAAHARLLDLPSPAGHDGTESTFPTTAAMLPRCLRDRAERLRSIRSWLMSPMVSKLPGTTAEWSALLARAIQEEVSAATFGRTPDRMEELANQMSRAAEVLRRHAATVHPRLESELSTYCEMHSVHSSNDEPSPWRSSWVLRDVHREHVFFDEGRTRVTGIIDHDSMDWDLPIVDLARWAGSFPVQLETVQLEPAADGAVHSVRLAWAVRAYAHQCEARWEQKRTEHGLIPFSSTKMADHAQRGPFRWQSPSPEEVALGDSLMRINAWVSLANWVEWIGLRRRVFHASPKRLGARISGLIDSVCHFC</sequence>
<dbReference type="InterPro" id="IPR011009">
    <property type="entry name" value="Kinase-like_dom_sf"/>
</dbReference>
<organism evidence="2 3">
    <name type="scientific">Rhodopirellula halodulae</name>
    <dbReference type="NCBI Taxonomy" id="2894198"/>
    <lineage>
        <taxon>Bacteria</taxon>
        <taxon>Pseudomonadati</taxon>
        <taxon>Planctomycetota</taxon>
        <taxon>Planctomycetia</taxon>
        <taxon>Pirellulales</taxon>
        <taxon>Pirellulaceae</taxon>
        <taxon>Rhodopirellula</taxon>
    </lineage>
</organism>
<dbReference type="Proteomes" id="UP001430306">
    <property type="component" value="Unassembled WGS sequence"/>
</dbReference>
<evidence type="ECO:0000313" key="2">
    <source>
        <dbReference type="EMBL" id="MCC9642674.1"/>
    </source>
</evidence>
<protein>
    <submittedName>
        <fullName evidence="2">Phosphotransferase</fullName>
    </submittedName>
</protein>
<proteinExistence type="predicted"/>
<keyword evidence="3" id="KW-1185">Reference proteome</keyword>
<evidence type="ECO:0000313" key="3">
    <source>
        <dbReference type="Proteomes" id="UP001430306"/>
    </source>
</evidence>
<dbReference type="SUPFAM" id="SSF56112">
    <property type="entry name" value="Protein kinase-like (PK-like)"/>
    <property type="match status" value="1"/>
</dbReference>
<dbReference type="Gene3D" id="3.90.1200.10">
    <property type="match status" value="1"/>
</dbReference>